<dbReference type="SMART" id="SM00646">
    <property type="entry name" value="Ami_3"/>
    <property type="match status" value="1"/>
</dbReference>
<evidence type="ECO:0000313" key="5">
    <source>
        <dbReference type="Proteomes" id="UP001170959"/>
    </source>
</evidence>
<dbReference type="InterPro" id="IPR050695">
    <property type="entry name" value="N-acetylmuramoyl_amidase_3"/>
</dbReference>
<comment type="caution">
    <text evidence="4">The sequence shown here is derived from an EMBL/GenBank/DDBJ whole genome shotgun (WGS) entry which is preliminary data.</text>
</comment>
<reference evidence="4" key="1">
    <citation type="submission" date="2020-06" db="EMBL/GenBank/DDBJ databases">
        <authorList>
            <person name="Dong N."/>
        </authorList>
    </citation>
    <scope>NUCLEOTIDE SEQUENCE</scope>
    <source>
        <strain evidence="4">R655-4</strain>
    </source>
</reference>
<dbReference type="EMBL" id="JACAGJ010000012">
    <property type="protein sequence ID" value="MDM1074205.1"/>
    <property type="molecule type" value="Genomic_DNA"/>
</dbReference>
<evidence type="ECO:0000259" key="3">
    <source>
        <dbReference type="SMART" id="SM00646"/>
    </source>
</evidence>
<dbReference type="InterPro" id="IPR002508">
    <property type="entry name" value="MurNAc-LAA_cat"/>
</dbReference>
<gene>
    <name evidence="4" type="ORF">HX001_17100</name>
</gene>
<sequence length="176" mass="19420">MIFLFAGHHNKDSGAIGNGLKEADLTKELRNLIVSHFKKLGFKDYQIDDDNDTLSQVLRKISPKSTDIVFDIHFNASANPNSTGTEVLVSDVASVKSKKLAAEILTANVDVLNLKSRGLKTESESARGKLAVLNKKGLAALTEVCFITNAQDLENYEKNKVRLAEKYAKILIQFNQ</sequence>
<reference evidence="4" key="2">
    <citation type="journal article" date="2022" name="Sci. Total Environ.">
        <title>Prevalence, transmission, and molecular epidemiology of tet(X)-positive bacteria among humans, animals, and environmental niches in China: An epidemiological, and genomic-based study.</title>
        <authorList>
            <person name="Dong N."/>
            <person name="Zeng Y."/>
            <person name="Cai C."/>
            <person name="Sun C."/>
            <person name="Lu J."/>
            <person name="Liu C."/>
            <person name="Zhou H."/>
            <person name="Sun Q."/>
            <person name="Shu L."/>
            <person name="Wang H."/>
            <person name="Wang Y."/>
            <person name="Wang S."/>
            <person name="Wu C."/>
            <person name="Chan E.W."/>
            <person name="Chen G."/>
            <person name="Shen Z."/>
            <person name="Chen S."/>
            <person name="Zhang R."/>
        </authorList>
    </citation>
    <scope>NUCLEOTIDE SEQUENCE</scope>
    <source>
        <strain evidence="4">R655-4</strain>
    </source>
</reference>
<organism evidence="4 5">
    <name type="scientific">Empedobacter brevis</name>
    <dbReference type="NCBI Taxonomy" id="247"/>
    <lineage>
        <taxon>Bacteria</taxon>
        <taxon>Pseudomonadati</taxon>
        <taxon>Bacteroidota</taxon>
        <taxon>Flavobacteriia</taxon>
        <taxon>Flavobacteriales</taxon>
        <taxon>Weeksellaceae</taxon>
        <taxon>Empedobacter</taxon>
    </lineage>
</organism>
<dbReference type="CDD" id="cd02696">
    <property type="entry name" value="MurNAc-LAA"/>
    <property type="match status" value="1"/>
</dbReference>
<dbReference type="GO" id="GO:0030288">
    <property type="term" value="C:outer membrane-bounded periplasmic space"/>
    <property type="evidence" value="ECO:0007669"/>
    <property type="project" value="TreeGrafter"/>
</dbReference>
<proteinExistence type="predicted"/>
<evidence type="ECO:0000313" key="4">
    <source>
        <dbReference type="EMBL" id="MDM1074205.1"/>
    </source>
</evidence>
<dbReference type="EC" id="3.5.1.28" evidence="2"/>
<dbReference type="GO" id="GO:0009253">
    <property type="term" value="P:peptidoglycan catabolic process"/>
    <property type="evidence" value="ECO:0007669"/>
    <property type="project" value="InterPro"/>
</dbReference>
<protein>
    <recommendedName>
        <fullName evidence="2">N-acetylmuramoyl-L-alanine amidase</fullName>
        <ecNumber evidence="2">3.5.1.28</ecNumber>
    </recommendedName>
</protein>
<evidence type="ECO:0000256" key="1">
    <source>
        <dbReference type="ARBA" id="ARBA00001561"/>
    </source>
</evidence>
<dbReference type="PANTHER" id="PTHR30404">
    <property type="entry name" value="N-ACETYLMURAMOYL-L-ALANINE AMIDASE"/>
    <property type="match status" value="1"/>
</dbReference>
<dbReference type="RefSeq" id="WP_286494442.1">
    <property type="nucleotide sequence ID" value="NZ_JACAGJ010000012.1"/>
</dbReference>
<accession>A0AAJ1QHP0</accession>
<name>A0AAJ1QHP0_9FLAO</name>
<dbReference type="Gene3D" id="3.40.630.40">
    <property type="entry name" value="Zn-dependent exopeptidases"/>
    <property type="match status" value="1"/>
</dbReference>
<dbReference type="PANTHER" id="PTHR30404:SF8">
    <property type="entry name" value="AUTOLYSIN PH-RELATED"/>
    <property type="match status" value="1"/>
</dbReference>
<dbReference type="GO" id="GO:0008745">
    <property type="term" value="F:N-acetylmuramoyl-L-alanine amidase activity"/>
    <property type="evidence" value="ECO:0007669"/>
    <property type="project" value="UniProtKB-EC"/>
</dbReference>
<dbReference type="Proteomes" id="UP001170959">
    <property type="component" value="Unassembled WGS sequence"/>
</dbReference>
<dbReference type="AlphaFoldDB" id="A0AAJ1QHP0"/>
<comment type="catalytic activity">
    <reaction evidence="1">
        <text>Hydrolyzes the link between N-acetylmuramoyl residues and L-amino acid residues in certain cell-wall glycopeptides.</text>
        <dbReference type="EC" id="3.5.1.28"/>
    </reaction>
</comment>
<evidence type="ECO:0000256" key="2">
    <source>
        <dbReference type="ARBA" id="ARBA00011901"/>
    </source>
</evidence>
<feature type="domain" description="MurNAc-LAA" evidence="3">
    <location>
        <begin position="58"/>
        <end position="172"/>
    </location>
</feature>
<dbReference type="SUPFAM" id="SSF53187">
    <property type="entry name" value="Zn-dependent exopeptidases"/>
    <property type="match status" value="1"/>
</dbReference>
<dbReference type="Pfam" id="PF01520">
    <property type="entry name" value="Amidase_3"/>
    <property type="match status" value="1"/>
</dbReference>